<gene>
    <name evidence="2" type="ORF">B0I18_101738</name>
</gene>
<proteinExistence type="predicted"/>
<dbReference type="Proteomes" id="UP000240572">
    <property type="component" value="Unassembled WGS sequence"/>
</dbReference>
<dbReference type="RefSeq" id="WP_106521280.1">
    <property type="nucleotide sequence ID" value="NZ_PYGD01000001.1"/>
</dbReference>
<organism evidence="2 3">
    <name type="scientific">Taibaiella chishuiensis</name>
    <dbReference type="NCBI Taxonomy" id="1434707"/>
    <lineage>
        <taxon>Bacteria</taxon>
        <taxon>Pseudomonadati</taxon>
        <taxon>Bacteroidota</taxon>
        <taxon>Chitinophagia</taxon>
        <taxon>Chitinophagales</taxon>
        <taxon>Chitinophagaceae</taxon>
        <taxon>Taibaiella</taxon>
    </lineage>
</organism>
<evidence type="ECO:0000313" key="3">
    <source>
        <dbReference type="Proteomes" id="UP000240572"/>
    </source>
</evidence>
<feature type="chain" id="PRO_5015181856" description="Outer membrane protein with beta-barrel domain" evidence="1">
    <location>
        <begin position="24"/>
        <end position="215"/>
    </location>
</feature>
<dbReference type="OrthoDB" id="666428at2"/>
<evidence type="ECO:0008006" key="4">
    <source>
        <dbReference type="Google" id="ProtNLM"/>
    </source>
</evidence>
<sequence length="215" mass="24300">MILKTESFLSAILLLMHTPAARAGSRIAADSSTGADPHYGAHILSVMPLMAMDYRLGIGMSYEQLLGKAQRVGMILQGTLMLNGYERPGYRYNKNNPHYPAYYFTPGIKIYPFGQRRATYAFGPSFMLCYGKEKNEWYHDYPIEGTTVSWMKMAAMFSNYANFQVTPWFSLGLEIGLGIRFIDRQTYLEPGTPELHTSERAKPTGRFGLSLGCRF</sequence>
<evidence type="ECO:0000256" key="1">
    <source>
        <dbReference type="SAM" id="SignalP"/>
    </source>
</evidence>
<protein>
    <recommendedName>
        <fullName evidence="4">Outer membrane protein with beta-barrel domain</fullName>
    </recommendedName>
</protein>
<comment type="caution">
    <text evidence="2">The sequence shown here is derived from an EMBL/GenBank/DDBJ whole genome shotgun (WGS) entry which is preliminary data.</text>
</comment>
<accession>A0A2P8DBJ5</accession>
<evidence type="ECO:0000313" key="2">
    <source>
        <dbReference type="EMBL" id="PSK94582.1"/>
    </source>
</evidence>
<keyword evidence="1" id="KW-0732">Signal</keyword>
<keyword evidence="3" id="KW-1185">Reference proteome</keyword>
<reference evidence="2 3" key="1">
    <citation type="submission" date="2018-03" db="EMBL/GenBank/DDBJ databases">
        <title>Genomic Encyclopedia of Type Strains, Phase III (KMG-III): the genomes of soil and plant-associated and newly described type strains.</title>
        <authorList>
            <person name="Whitman W."/>
        </authorList>
    </citation>
    <scope>NUCLEOTIDE SEQUENCE [LARGE SCALE GENOMIC DNA]</scope>
    <source>
        <strain evidence="2 3">CGMCC 1.12700</strain>
    </source>
</reference>
<feature type="signal peptide" evidence="1">
    <location>
        <begin position="1"/>
        <end position="23"/>
    </location>
</feature>
<dbReference type="EMBL" id="PYGD01000001">
    <property type="protein sequence ID" value="PSK94582.1"/>
    <property type="molecule type" value="Genomic_DNA"/>
</dbReference>
<dbReference type="AlphaFoldDB" id="A0A2P8DBJ5"/>
<name>A0A2P8DBJ5_9BACT</name>